<dbReference type="EMBL" id="JAVLVT010000001">
    <property type="protein sequence ID" value="MDS1269591.1"/>
    <property type="molecule type" value="Genomic_DNA"/>
</dbReference>
<dbReference type="InterPro" id="IPR027266">
    <property type="entry name" value="TrmE/GcvT-like"/>
</dbReference>
<organism evidence="1 2">
    <name type="scientific">Lipingzhangella rawalii</name>
    <dbReference type="NCBI Taxonomy" id="2055835"/>
    <lineage>
        <taxon>Bacteria</taxon>
        <taxon>Bacillati</taxon>
        <taxon>Actinomycetota</taxon>
        <taxon>Actinomycetes</taxon>
        <taxon>Streptosporangiales</taxon>
        <taxon>Nocardiopsidaceae</taxon>
        <taxon>Lipingzhangella</taxon>
    </lineage>
</organism>
<dbReference type="Pfam" id="PF04268">
    <property type="entry name" value="SoxG"/>
    <property type="match status" value="1"/>
</dbReference>
<dbReference type="RefSeq" id="WP_310911051.1">
    <property type="nucleotide sequence ID" value="NZ_JAVLVT010000001.1"/>
</dbReference>
<evidence type="ECO:0000313" key="2">
    <source>
        <dbReference type="Proteomes" id="UP001250214"/>
    </source>
</evidence>
<proteinExistence type="predicted"/>
<evidence type="ECO:0000313" key="1">
    <source>
        <dbReference type="EMBL" id="MDS1269591.1"/>
    </source>
</evidence>
<dbReference type="InterPro" id="IPR007375">
    <property type="entry name" value="SoxG"/>
</dbReference>
<sequence length="222" mass="24104">MTDSLLTAPATQRTPVVRHSPVGHLADQIAATGSEQTVRLRETPYRAQAELRVSPAEAEVADRLASQFLGCPLPAPQRASGAGNPWVLWAGPGWYLVVDEDPASTGWGLVSGLRCALGGEYGQICASVVDVSAQRTILELRGPRARDVLSHGCALDLHPREFRPGHYAQTHLAKATVGLLQTDTTPTYRILVRCSYADYLARWILDAMAEYVQVTNDQCAEK</sequence>
<name>A0ABU2H2R6_9ACTN</name>
<reference evidence="2" key="1">
    <citation type="submission" date="2023-07" db="EMBL/GenBank/DDBJ databases">
        <title>Novel species in the genus Lipingzhangella isolated from Sambhar Salt Lake.</title>
        <authorList>
            <person name="Jiya N."/>
            <person name="Kajale S."/>
            <person name="Sharma A."/>
        </authorList>
    </citation>
    <scope>NUCLEOTIDE SEQUENCE [LARGE SCALE GENOMIC DNA]</scope>
    <source>
        <strain evidence="2">LS1_29</strain>
    </source>
</reference>
<dbReference type="Proteomes" id="UP001250214">
    <property type="component" value="Unassembled WGS sequence"/>
</dbReference>
<dbReference type="Gene3D" id="3.30.1360.120">
    <property type="entry name" value="Probable tRNA modification gtpase trme, domain 1"/>
    <property type="match status" value="1"/>
</dbReference>
<gene>
    <name evidence="1" type="ORF">RIF23_04690</name>
</gene>
<dbReference type="Gene3D" id="3.30.70.1520">
    <property type="entry name" value="Heterotetrameric sarcosine oxidase"/>
    <property type="match status" value="1"/>
</dbReference>
<accession>A0ABU2H2R6</accession>
<protein>
    <submittedName>
        <fullName evidence="1">Sarcosine oxidase subunit gamma family protein</fullName>
    </submittedName>
</protein>
<comment type="caution">
    <text evidence="1">The sequence shown here is derived from an EMBL/GenBank/DDBJ whole genome shotgun (WGS) entry which is preliminary data.</text>
</comment>
<dbReference type="SUPFAM" id="SSF103025">
    <property type="entry name" value="Folate-binding domain"/>
    <property type="match status" value="1"/>
</dbReference>
<keyword evidence="2" id="KW-1185">Reference proteome</keyword>